<dbReference type="InterPro" id="IPR004220">
    <property type="entry name" value="5-COMe_2-OHmuconate_Isoase"/>
</dbReference>
<dbReference type="GO" id="GO:0008704">
    <property type="term" value="F:5-carboxymethyl-2-hydroxymuconate delta-isomerase activity"/>
    <property type="evidence" value="ECO:0007669"/>
    <property type="project" value="InterPro"/>
</dbReference>
<dbReference type="PANTHER" id="PTHR37950:SF1">
    <property type="entry name" value="4-HYDROXYPHENYLACETATE CATABOLISM PROTEIN"/>
    <property type="match status" value="1"/>
</dbReference>
<name>A0A1V0IFP8_9VIBR</name>
<dbReference type="Gene3D" id="3.30.429.10">
    <property type="entry name" value="Macrophage Migration Inhibitory Factor"/>
    <property type="match status" value="1"/>
</dbReference>
<accession>A0A1V0IFP8</accession>
<sequence length="114" mass="12983">MPHFVLDCSDSILAVHDEAYILEQMFLVTHATGLFDANDIKIRINPFQQYSVGNKREAFIHVFASIMQGRTTEEKARLSQQVVSTLVTLFPKVPNIAMNISDFEKATYCNRTML</sequence>
<dbReference type="OrthoDB" id="9814215at2"/>
<keyword evidence="1" id="KW-0413">Isomerase</keyword>
<dbReference type="CDD" id="cd00580">
    <property type="entry name" value="CHMI"/>
    <property type="match status" value="1"/>
</dbReference>
<dbReference type="SUPFAM" id="SSF55331">
    <property type="entry name" value="Tautomerase/MIF"/>
    <property type="match status" value="1"/>
</dbReference>
<proteinExistence type="predicted"/>
<evidence type="ECO:0000313" key="2">
    <source>
        <dbReference type="EMBL" id="NOJ26197.1"/>
    </source>
</evidence>
<dbReference type="EMBL" id="JXXR01000008">
    <property type="protein sequence ID" value="KJY74921.1"/>
    <property type="molecule type" value="Genomic_DNA"/>
</dbReference>
<reference evidence="1" key="1">
    <citation type="journal article" date="2015" name="BMC Genomics">
        <title>Genome mining reveals unlocked bioactive potential of marine Gram-negative bacteria.</title>
        <authorList>
            <person name="Machado H."/>
            <person name="Sonnenschein E.C."/>
            <person name="Melchiorsen J."/>
            <person name="Gram L."/>
        </authorList>
    </citation>
    <scope>NUCLEOTIDE SEQUENCE</scope>
    <source>
        <strain evidence="1">S2052</strain>
    </source>
</reference>
<dbReference type="EMBL" id="VTXP01000028">
    <property type="protein sequence ID" value="NOJ26197.1"/>
    <property type="molecule type" value="Genomic_DNA"/>
</dbReference>
<dbReference type="AlphaFoldDB" id="A0A1V0IFP8"/>
<dbReference type="Proteomes" id="UP000576645">
    <property type="component" value="Unassembled WGS sequence"/>
</dbReference>
<dbReference type="RefSeq" id="WP_019274878.1">
    <property type="nucleotide sequence ID" value="NZ_CM004384.1"/>
</dbReference>
<evidence type="ECO:0000313" key="1">
    <source>
        <dbReference type="EMBL" id="KJY74921.1"/>
    </source>
</evidence>
<dbReference type="InterPro" id="IPR014347">
    <property type="entry name" value="Tautomerase/MIF_sf"/>
</dbReference>
<organism evidence="1">
    <name type="scientific">Vibrio coralliilyticus</name>
    <dbReference type="NCBI Taxonomy" id="190893"/>
    <lineage>
        <taxon>Bacteria</taxon>
        <taxon>Pseudomonadati</taxon>
        <taxon>Pseudomonadota</taxon>
        <taxon>Gammaproteobacteria</taxon>
        <taxon>Vibrionales</taxon>
        <taxon>Vibrionaceae</taxon>
        <taxon>Vibrio</taxon>
    </lineage>
</organism>
<reference evidence="2 3" key="2">
    <citation type="submission" date="2019-09" db="EMBL/GenBank/DDBJ databases">
        <title>Draft genome sequencing and comparative genomics of hatchery-associated Vibrios.</title>
        <authorList>
            <person name="Kehlet-Delgado H."/>
            <person name="Mueller R.S."/>
        </authorList>
    </citation>
    <scope>NUCLEOTIDE SEQUENCE [LARGE SCALE GENOMIC DNA]</scope>
    <source>
        <strain evidence="2 3">09-121-3</strain>
    </source>
</reference>
<dbReference type="PANTHER" id="PTHR37950">
    <property type="entry name" value="4-HYDROXYPHENYLACETATE CATABOLISM PROTEIN"/>
    <property type="match status" value="1"/>
</dbReference>
<dbReference type="Pfam" id="PF02962">
    <property type="entry name" value="CHMI"/>
    <property type="match status" value="1"/>
</dbReference>
<comment type="caution">
    <text evidence="1">The sequence shown here is derived from an EMBL/GenBank/DDBJ whole genome shotgun (WGS) entry which is preliminary data.</text>
</comment>
<gene>
    <name evidence="2" type="ORF">F0238_26205</name>
    <name evidence="1" type="ORF">TW71_08250</name>
</gene>
<evidence type="ECO:0000313" key="3">
    <source>
        <dbReference type="Proteomes" id="UP000576645"/>
    </source>
</evidence>
<protein>
    <submittedName>
        <fullName evidence="2">5-carboxymethyl-2-hydroxymuconate Delta-isomerase</fullName>
    </submittedName>
    <submittedName>
        <fullName evidence="1">5-carboxymethyl-2-hydroxymuconate isomerase</fullName>
    </submittedName>
</protein>